<evidence type="ECO:0000313" key="3">
    <source>
        <dbReference type="Proteomes" id="UP000289152"/>
    </source>
</evidence>
<dbReference type="Proteomes" id="UP000289152">
    <property type="component" value="Unassembled WGS sequence"/>
</dbReference>
<accession>A0A4Q1BLL7</accession>
<dbReference type="InterPro" id="IPR052358">
    <property type="entry name" value="Aro_Compnd_Degr_Hydrolases"/>
</dbReference>
<protein>
    <recommendedName>
        <fullName evidence="1">Amidohydrolase-related domain-containing protein</fullName>
    </recommendedName>
</protein>
<dbReference type="PANTHER" id="PTHR35563">
    <property type="entry name" value="BARREL METAL-DEPENDENT HYDROLASE, PUTATIVE (AFU_ORTHOLOGUE AFUA_1G16240)-RELATED"/>
    <property type="match status" value="1"/>
</dbReference>
<evidence type="ECO:0000313" key="2">
    <source>
        <dbReference type="EMBL" id="RXK38683.1"/>
    </source>
</evidence>
<dbReference type="InterPro" id="IPR006680">
    <property type="entry name" value="Amidohydro-rel"/>
</dbReference>
<gene>
    <name evidence="2" type="ORF">M231_03993</name>
</gene>
<dbReference type="Gene3D" id="3.20.20.140">
    <property type="entry name" value="Metal-dependent hydrolases"/>
    <property type="match status" value="1"/>
</dbReference>
<dbReference type="PANTHER" id="PTHR35563:SF2">
    <property type="entry name" value="BARREL METAL-DEPENDENT HYDROLASE, PUTATIVE (AFU_ORTHOLOGUE AFUA_1G16240)-RELATED"/>
    <property type="match status" value="1"/>
</dbReference>
<dbReference type="Pfam" id="PF04909">
    <property type="entry name" value="Amidohydro_2"/>
    <property type="match status" value="1"/>
</dbReference>
<dbReference type="EMBL" id="SDIL01000043">
    <property type="protein sequence ID" value="RXK38683.1"/>
    <property type="molecule type" value="Genomic_DNA"/>
</dbReference>
<organism evidence="2 3">
    <name type="scientific">Tremella mesenterica</name>
    <name type="common">Jelly fungus</name>
    <dbReference type="NCBI Taxonomy" id="5217"/>
    <lineage>
        <taxon>Eukaryota</taxon>
        <taxon>Fungi</taxon>
        <taxon>Dikarya</taxon>
        <taxon>Basidiomycota</taxon>
        <taxon>Agaricomycotina</taxon>
        <taxon>Tremellomycetes</taxon>
        <taxon>Tremellales</taxon>
        <taxon>Tremellaceae</taxon>
        <taxon>Tremella</taxon>
    </lineage>
</organism>
<dbReference type="InParanoid" id="A0A4Q1BLL7"/>
<dbReference type="GO" id="GO:0016787">
    <property type="term" value="F:hydrolase activity"/>
    <property type="evidence" value="ECO:0007669"/>
    <property type="project" value="InterPro"/>
</dbReference>
<dbReference type="OrthoDB" id="2135488at2759"/>
<dbReference type="InterPro" id="IPR032466">
    <property type="entry name" value="Metal_Hydrolase"/>
</dbReference>
<sequence>MTTSSKSIPENGWDTHCHVFDPIRHPYISNTPYRPPARTVNDLQNASLTRNVVIVMALPEGTNPAHTVEAIAAFKAAGRDARGTVVLDLHQMDVDNLKALDAAGIRSVRLHQTRLGEGGDLGGMMAAMCDKFAIAGVKWSLDAQLSLATWVRLSPVLRNLHNKYGTVFVIDHMACCHPSDVDSPDFSHLLDLLREGVVYIKISAMDRYRADGPVEAFESLIRQLVETRWGEGLLFGSDWPHTVTEGEVEDLPKVDLGPHIRLIKSVCDSVGQGLWEKVWQSNAADLYK</sequence>
<dbReference type="AlphaFoldDB" id="A0A4Q1BLL7"/>
<comment type="caution">
    <text evidence="2">The sequence shown here is derived from an EMBL/GenBank/DDBJ whole genome shotgun (WGS) entry which is preliminary data.</text>
</comment>
<keyword evidence="3" id="KW-1185">Reference proteome</keyword>
<dbReference type="OMA" id="DWPHTQL"/>
<dbReference type="SUPFAM" id="SSF51556">
    <property type="entry name" value="Metallo-dependent hydrolases"/>
    <property type="match status" value="1"/>
</dbReference>
<feature type="domain" description="Amidohydrolase-related" evidence="1">
    <location>
        <begin position="13"/>
        <end position="287"/>
    </location>
</feature>
<evidence type="ECO:0000259" key="1">
    <source>
        <dbReference type="Pfam" id="PF04909"/>
    </source>
</evidence>
<name>A0A4Q1BLL7_TREME</name>
<dbReference type="VEuPathDB" id="FungiDB:TREMEDRAFT_72072"/>
<proteinExistence type="predicted"/>
<reference evidence="2 3" key="1">
    <citation type="submission" date="2016-06" db="EMBL/GenBank/DDBJ databases">
        <title>Evolution of pathogenesis and genome organization in the Tremellales.</title>
        <authorList>
            <person name="Cuomo C."/>
            <person name="Litvintseva A."/>
            <person name="Heitman J."/>
            <person name="Chen Y."/>
            <person name="Sun S."/>
            <person name="Springer D."/>
            <person name="Dromer F."/>
            <person name="Young S."/>
            <person name="Zeng Q."/>
            <person name="Chapman S."/>
            <person name="Gujja S."/>
            <person name="Saif S."/>
            <person name="Birren B."/>
        </authorList>
    </citation>
    <scope>NUCLEOTIDE SEQUENCE [LARGE SCALE GENOMIC DNA]</scope>
    <source>
        <strain evidence="2 3">ATCC 28783</strain>
    </source>
</reference>